<reference evidence="2 3" key="1">
    <citation type="submission" date="2020-06" db="EMBL/GenBank/DDBJ databases">
        <title>The yeast mating-type switching endonuclease HO is a domesticated member of an unorthodox homing genetic element family.</title>
        <authorList>
            <person name="Coughlan A.Y."/>
            <person name="Lombardi L."/>
            <person name="Braun-Galleani S."/>
            <person name="Martos A.R."/>
            <person name="Galeote V."/>
            <person name="Bigey F."/>
            <person name="Dequin S."/>
            <person name="Byrne K.P."/>
            <person name="Wolfe K.H."/>
        </authorList>
    </citation>
    <scope>NUCLEOTIDE SEQUENCE [LARGE SCALE GENOMIC DNA]</scope>
    <source>
        <strain evidence="2 3">CBS2947</strain>
    </source>
</reference>
<evidence type="ECO:0000313" key="3">
    <source>
        <dbReference type="Proteomes" id="UP000510647"/>
    </source>
</evidence>
<dbReference type="Proteomes" id="UP000510647">
    <property type="component" value="Chromosome 4"/>
</dbReference>
<sequence>MFRKSVSLWVTTSRRYSYAAGKKSSKKSGFDKSMLKPALAVIVFASMLSHVSNQQNVNAELDRRYELKIGILEKLIERAKQGDRDFDPDEELKLVNKLFARISNVKGINLEDEAAKVRKYSAARPYSEEMIINSLNGSSKQIEEESLEEVLKSLMNEVDAKGTTQQSRLPESSFHEREEVVLDKKILNELARKEAEFLNYTPSTDAHTLVENPGELTDAAKDTEVPKFL</sequence>
<proteinExistence type="predicted"/>
<protein>
    <submittedName>
        <fullName evidence="2">Uncharacterized protein</fullName>
    </submittedName>
</protein>
<accession>A0A7H9HSB9</accession>
<evidence type="ECO:0000256" key="1">
    <source>
        <dbReference type="SAM" id="MobiDB-lite"/>
    </source>
</evidence>
<dbReference type="OrthoDB" id="2253354at2759"/>
<gene>
    <name evidence="2" type="ORF">HG537_0D06350</name>
</gene>
<name>A0A7H9HSB9_9SACH</name>
<evidence type="ECO:0000313" key="2">
    <source>
        <dbReference type="EMBL" id="QLQ80634.1"/>
    </source>
</evidence>
<feature type="compositionally biased region" description="Basic and acidic residues" evidence="1">
    <location>
        <begin position="218"/>
        <end position="229"/>
    </location>
</feature>
<dbReference type="EMBL" id="CP059270">
    <property type="protein sequence ID" value="QLQ80634.1"/>
    <property type="molecule type" value="Genomic_DNA"/>
</dbReference>
<keyword evidence="3" id="KW-1185">Reference proteome</keyword>
<organism evidence="2 3">
    <name type="scientific">Torulaspora globosa</name>
    <dbReference type="NCBI Taxonomy" id="48254"/>
    <lineage>
        <taxon>Eukaryota</taxon>
        <taxon>Fungi</taxon>
        <taxon>Dikarya</taxon>
        <taxon>Ascomycota</taxon>
        <taxon>Saccharomycotina</taxon>
        <taxon>Saccharomycetes</taxon>
        <taxon>Saccharomycetales</taxon>
        <taxon>Saccharomycetaceae</taxon>
        <taxon>Torulaspora</taxon>
    </lineage>
</organism>
<dbReference type="AlphaFoldDB" id="A0A7H9HSB9"/>
<feature type="region of interest" description="Disordered" evidence="1">
    <location>
        <begin position="205"/>
        <end position="229"/>
    </location>
</feature>